<dbReference type="Proteomes" id="UP000000763">
    <property type="component" value="Chromosome 7"/>
</dbReference>
<reference evidence="3" key="7">
    <citation type="submission" date="2012-08" db="EMBL/GenBank/DDBJ databases">
        <title>Oryza sativa nipponbare(GA3) genomic DNA, chromosome 7.</title>
        <authorList>
            <consortium name="IRGSP(International Rice Genome Sequencing Project)"/>
        </authorList>
    </citation>
    <scope>NUCLEOTIDE SEQUENCE</scope>
</reference>
<dbReference type="KEGG" id="dosa:Os07g0287800"/>
<evidence type="ECO:0000256" key="1">
    <source>
        <dbReference type="SAM" id="Phobius"/>
    </source>
</evidence>
<evidence type="ECO:0000313" key="4">
    <source>
        <dbReference type="Proteomes" id="UP000000763"/>
    </source>
</evidence>
<name>A0A0P0X4J9_ORYSJ</name>
<dbReference type="EMBL" id="AP008213">
    <property type="protein sequence ID" value="BAF21302.1"/>
    <property type="molecule type" value="Genomic_DNA"/>
</dbReference>
<gene>
    <name evidence="2" type="primary">P0045F02.132</name>
    <name evidence="3" type="ordered locus">Os07g0287800</name>
</gene>
<evidence type="ECO:0000313" key="2">
    <source>
        <dbReference type="EMBL" id="BAC83369.1"/>
    </source>
</evidence>
<feature type="transmembrane region" description="Helical" evidence="1">
    <location>
        <begin position="112"/>
        <end position="128"/>
    </location>
</feature>
<keyword evidence="1" id="KW-0472">Membrane</keyword>
<reference evidence="3 4" key="2">
    <citation type="journal article" date="2005" name="Nature">
        <title>The map-based sequence of the rice genome.</title>
        <authorList>
            <consortium name="International rice genome sequencing project (IRGSP)"/>
            <person name="Matsumoto T."/>
            <person name="Wu J."/>
            <person name="Kanamori H."/>
            <person name="Katayose Y."/>
            <person name="Fujisawa M."/>
            <person name="Namiki N."/>
            <person name="Mizuno H."/>
            <person name="Yamamoto K."/>
            <person name="Antonio B.A."/>
            <person name="Baba T."/>
            <person name="Sakata K."/>
            <person name="Nagamura Y."/>
            <person name="Aoki H."/>
            <person name="Arikawa K."/>
            <person name="Arita K."/>
            <person name="Bito T."/>
            <person name="Chiden Y."/>
            <person name="Fujitsuka N."/>
            <person name="Fukunaka R."/>
            <person name="Hamada M."/>
            <person name="Harada C."/>
            <person name="Hayashi A."/>
            <person name="Hijishita S."/>
            <person name="Honda M."/>
            <person name="Hosokawa S."/>
            <person name="Ichikawa Y."/>
            <person name="Idonuma A."/>
            <person name="Iijima M."/>
            <person name="Ikeda M."/>
            <person name="Ikeno M."/>
            <person name="Ito K."/>
            <person name="Ito S."/>
            <person name="Ito T."/>
            <person name="Ito Y."/>
            <person name="Ito Y."/>
            <person name="Iwabuchi A."/>
            <person name="Kamiya K."/>
            <person name="Karasawa W."/>
            <person name="Kurita K."/>
            <person name="Katagiri S."/>
            <person name="Kikuta A."/>
            <person name="Kobayashi H."/>
            <person name="Kobayashi N."/>
            <person name="Machita K."/>
            <person name="Maehara T."/>
            <person name="Masukawa M."/>
            <person name="Mizubayashi T."/>
            <person name="Mukai Y."/>
            <person name="Nagasaki H."/>
            <person name="Nagata Y."/>
            <person name="Naito S."/>
            <person name="Nakashima M."/>
            <person name="Nakama Y."/>
            <person name="Nakamichi Y."/>
            <person name="Nakamura M."/>
            <person name="Meguro A."/>
            <person name="Negishi M."/>
            <person name="Ohta I."/>
            <person name="Ohta T."/>
            <person name="Okamoto M."/>
            <person name="Ono N."/>
            <person name="Saji S."/>
            <person name="Sakaguchi M."/>
            <person name="Sakai K."/>
            <person name="Shibata M."/>
            <person name="Shimokawa T."/>
            <person name="Song J."/>
            <person name="Takazaki Y."/>
            <person name="Terasawa K."/>
            <person name="Tsugane M."/>
            <person name="Tsuji K."/>
            <person name="Ueda S."/>
            <person name="Waki K."/>
            <person name="Yamagata H."/>
            <person name="Yamamoto M."/>
            <person name="Yamamoto S."/>
            <person name="Yamane H."/>
            <person name="Yoshiki S."/>
            <person name="Yoshihara R."/>
            <person name="Yukawa K."/>
            <person name="Zhong H."/>
            <person name="Yano M."/>
            <person name="Yuan Q."/>
            <person name="Ouyang S."/>
            <person name="Liu J."/>
            <person name="Jones K.M."/>
            <person name="Gansberger K."/>
            <person name="Moffat K."/>
            <person name="Hill J."/>
            <person name="Bera J."/>
            <person name="Fadrosh D."/>
            <person name="Jin S."/>
            <person name="Johri S."/>
            <person name="Kim M."/>
            <person name="Overton L."/>
            <person name="Reardon M."/>
            <person name="Tsitrin T."/>
            <person name="Vuong H."/>
            <person name="Weaver B."/>
            <person name="Ciecko A."/>
            <person name="Tallon L."/>
            <person name="Jackson J."/>
            <person name="Pai G."/>
            <person name="Aken S.V."/>
            <person name="Utterback T."/>
            <person name="Reidmuller S."/>
            <person name="Feldblyum T."/>
            <person name="Hsiao J."/>
            <person name="Zismann V."/>
            <person name="Iobst S."/>
            <person name="de Vazeille A.R."/>
            <person name="Buell C.R."/>
            <person name="Ying K."/>
            <person name="Li Y."/>
            <person name="Lu T."/>
            <person name="Huang Y."/>
            <person name="Zhao Q."/>
            <person name="Feng Q."/>
            <person name="Zhang L."/>
            <person name="Zhu J."/>
            <person name="Weng Q."/>
            <person name="Mu J."/>
            <person name="Lu Y."/>
            <person name="Fan D."/>
            <person name="Liu Y."/>
            <person name="Guan J."/>
            <person name="Zhang Y."/>
            <person name="Yu S."/>
            <person name="Liu X."/>
            <person name="Zhang Y."/>
            <person name="Hong G."/>
            <person name="Han B."/>
            <person name="Choisne N."/>
            <person name="Demange N."/>
            <person name="Orjeda G."/>
            <person name="Samain S."/>
            <person name="Cattolico L."/>
            <person name="Pelletier E."/>
            <person name="Couloux A."/>
            <person name="Segurens B."/>
            <person name="Wincker P."/>
            <person name="D'Hont A."/>
            <person name="Scarpelli C."/>
            <person name="Weissenbach J."/>
            <person name="Salanoubat M."/>
            <person name="Quetier F."/>
            <person name="Yu Y."/>
            <person name="Kim H.R."/>
            <person name="Rambo T."/>
            <person name="Currie J."/>
            <person name="Collura K."/>
            <person name="Luo M."/>
            <person name="Yang T."/>
            <person name="Ammiraju J.S.S."/>
            <person name="Engler F."/>
            <person name="Soderlund C."/>
            <person name="Wing R.A."/>
            <person name="Palmer L.E."/>
            <person name="de la Bastide M."/>
            <person name="Spiegel L."/>
            <person name="Nascimento L."/>
            <person name="Zutavern T."/>
            <person name="O'Shaughnessy A."/>
            <person name="Dike S."/>
            <person name="Dedhia N."/>
            <person name="Preston R."/>
            <person name="Balija V."/>
            <person name="McCombie W.R."/>
            <person name="Chow T."/>
            <person name="Chen H."/>
            <person name="Chung M."/>
            <person name="Chen C."/>
            <person name="Shaw J."/>
            <person name="Wu H."/>
            <person name="Hsiao K."/>
            <person name="Chao Y."/>
            <person name="Chu M."/>
            <person name="Cheng C."/>
            <person name="Hour A."/>
            <person name="Lee P."/>
            <person name="Lin S."/>
            <person name="Lin Y."/>
            <person name="Liou J."/>
            <person name="Liu S."/>
            <person name="Hsing Y."/>
            <person name="Raghuvanshi S."/>
            <person name="Mohanty A."/>
            <person name="Bharti A.K."/>
            <person name="Gaur A."/>
            <person name="Gupta V."/>
            <person name="Kumar D."/>
            <person name="Ravi V."/>
            <person name="Vij S."/>
            <person name="Kapur A."/>
            <person name="Khurana P."/>
            <person name="Khurana P."/>
            <person name="Khurana J.P."/>
            <person name="Tyagi A.K."/>
            <person name="Gaikwad K."/>
            <person name="Singh A."/>
            <person name="Dalal V."/>
            <person name="Srivastava S."/>
            <person name="Dixit A."/>
            <person name="Pal A.K."/>
            <person name="Ghazi I.A."/>
            <person name="Yadav M."/>
            <person name="Pandit A."/>
            <person name="Bhargava A."/>
            <person name="Sureshbabu K."/>
            <person name="Batra K."/>
            <person name="Sharma T.R."/>
            <person name="Mohapatra T."/>
            <person name="Singh N.K."/>
            <person name="Messing J."/>
            <person name="Nelson A.B."/>
            <person name="Fuks G."/>
            <person name="Kavchok S."/>
            <person name="Keizer G."/>
            <person name="Linton E."/>
            <person name="Llaca V."/>
            <person name="Song R."/>
            <person name="Tanyolac B."/>
            <person name="Young S."/>
            <person name="Ho-Il K."/>
            <person name="Hahn J.H."/>
            <person name="Sangsakoo G."/>
            <person name="Vanavichit A."/>
            <person name="de Mattos Luiz.A.T."/>
            <person name="Zimmer P.D."/>
            <person name="Malone G."/>
            <person name="Dellagostin O."/>
            <person name="de Oliveira A.C."/>
            <person name="Bevan M."/>
            <person name="Bancroft I."/>
            <person name="Minx P."/>
            <person name="Cordum H."/>
            <person name="Wilson R."/>
            <person name="Cheng Z."/>
            <person name="Jin W."/>
            <person name="Jiang J."/>
            <person name="Leong S.A."/>
            <person name="Iwama H."/>
            <person name="Gojobori T."/>
            <person name="Itoh T."/>
            <person name="Niimura Y."/>
            <person name="Fujii Y."/>
            <person name="Habara T."/>
            <person name="Sakai H."/>
            <person name="Sato Y."/>
            <person name="Wilson G."/>
            <person name="Kumar K."/>
            <person name="McCouch S."/>
            <person name="Juretic N."/>
            <person name="Hoen D."/>
            <person name="Wright S."/>
            <person name="Bruskiewich R."/>
            <person name="Bureau T."/>
            <person name="Miyao A."/>
            <person name="Hirochika H."/>
            <person name="Nishikawa T."/>
            <person name="Kadowaki K."/>
            <person name="Sugiura M."/>
            <person name="Burr B."/>
            <person name="Sasaki T."/>
        </authorList>
    </citation>
    <scope>NUCLEOTIDE SEQUENCE [LARGE SCALE GENOMIC DNA]</scope>
    <source>
        <strain evidence="4">cv. Nipponbare</strain>
    </source>
</reference>
<accession>A0A0P0X4J9</accession>
<reference evidence="3" key="5">
    <citation type="journal article" date="2008" name="Nucleic Acids Res.">
        <title>The Rice Annotation Project Database (RAP-DB): 2008 update.</title>
        <authorList>
            <consortium name="The Rice Annotation Project (RAP)"/>
            <person name="Tanaka T."/>
            <person name="Antonio B.A."/>
            <person name="Kikuchi S."/>
            <person name="Matsumoto T."/>
            <person name="Nagamura Y."/>
            <person name="Numa H."/>
            <person name="Sakai H."/>
            <person name="Wu J."/>
            <person name="Itoh T."/>
            <person name="Sasaki T."/>
            <person name="Aono R."/>
            <person name="Fujii Y."/>
            <person name="Habara T."/>
            <person name="Harada E."/>
            <person name="Kanno M."/>
            <person name="Kawahara Y."/>
            <person name="Kawashima H."/>
            <person name="Kubooka H."/>
            <person name="Matsuya A."/>
            <person name="Nakaoka H."/>
            <person name="Saichi N."/>
            <person name="Sanbonmatsu R."/>
            <person name="Sato Y."/>
            <person name="Shinso Y."/>
            <person name="Suzuki M."/>
            <person name="Takeda J."/>
            <person name="Tanino M."/>
            <person name="Todokoro F."/>
            <person name="Yamaguchi K."/>
            <person name="Yamamoto N."/>
            <person name="Yamasaki C."/>
            <person name="Imanishi T."/>
            <person name="Okido T."/>
            <person name="Tada M."/>
            <person name="Ikeo K."/>
            <person name="Tateno Y."/>
            <person name="Gojobori T."/>
            <person name="Lin Y.C."/>
            <person name="Wei F.J."/>
            <person name="Hsing Y.I."/>
            <person name="Zhao Q."/>
            <person name="Han B."/>
            <person name="Kramer M.R."/>
            <person name="McCombie R.W."/>
            <person name="Lonsdale D."/>
            <person name="O'Donovan C.C."/>
            <person name="Whitfield E.J."/>
            <person name="Apweiler R."/>
            <person name="Koyanagi K.O."/>
            <person name="Khurana J.P."/>
            <person name="Raghuvanshi S."/>
            <person name="Singh N.K."/>
            <person name="Tyagi A.K."/>
            <person name="Haberer G."/>
            <person name="Fujisawa M."/>
            <person name="Hosokawa S."/>
            <person name="Ito Y."/>
            <person name="Ikawa H."/>
            <person name="Shibata M."/>
            <person name="Yamamoto M."/>
            <person name="Bruskiewich R.M."/>
            <person name="Hoen D.R."/>
            <person name="Bureau TE."/>
            <person name="Namiki N."/>
            <person name="Ohyanagi H."/>
            <person name="Sakai Y."/>
            <person name="Nobushima S."/>
            <person name="Sakata K."/>
            <person name="Barrero R.A."/>
            <person name="Sato Y."/>
            <person name="Souvorov A."/>
            <person name="Smith-White B."/>
            <person name="Tatusova T."/>
            <person name="An S."/>
            <person name="An G."/>
            <person name="OOta S."/>
            <person name="Fuks G."/>
            <person name="Messing J."/>
            <person name="Christie K.R."/>
            <person name="Lieberherr D."/>
            <person name="Kim H."/>
            <person name="Zuccolo A."/>
            <person name="Wing R.A."/>
            <person name="Nobuta K."/>
            <person name="Green P.J."/>
            <person name="Lu C."/>
            <person name="Meyers BC."/>
            <person name="Chaparro C."/>
            <person name="Piegu B."/>
            <person name="Panaud O."/>
            <person name="Echeverria M."/>
        </authorList>
    </citation>
    <scope>NUCLEOTIDE SEQUENCE</scope>
</reference>
<dbReference type="OMA" id="TSPFPDC"/>
<dbReference type="AlphaFoldDB" id="A0A0P0X4J9"/>
<reference evidence="3" key="4">
    <citation type="journal article" date="2007" name="Genome Res.">
        <title>Curated Genome Annotation of Oryza sativa ssp. japonica and Comparative Genome Analysis with Arabidopsis thaliana.</title>
        <authorList>
            <consortium name="The Rice Annotation Project (RAP)"/>
            <person name="Itoh T."/>
            <person name="Tanaka T."/>
            <person name="Barrero R.A."/>
            <person name="Yamasaki C."/>
            <person name="Fujii Y."/>
            <person name="Hilton P.B."/>
            <person name="Antonio B.A."/>
            <person name="Aono H."/>
            <person name="Apweiler R."/>
            <person name="Bruskiewich R."/>
            <person name="Bureau T."/>
            <person name="Burr F."/>
            <person name="Costa de Oliveira A."/>
            <person name="Fuks G."/>
            <person name="Habara T."/>
            <person name="Haberer G."/>
            <person name="Han B."/>
            <person name="Harada E."/>
            <person name="Hiraki A.T."/>
            <person name="Hirochika H."/>
            <person name="Hoen D."/>
            <person name="Hokari H."/>
            <person name="Hosokawa S."/>
            <person name="Hsing Y."/>
            <person name="Ikawa H."/>
            <person name="Ikeo K."/>
            <person name="Imanishi T."/>
            <person name="Ito Y."/>
            <person name="Jaiswal P."/>
            <person name="Kanno M."/>
            <person name="Kawahara Y."/>
            <person name="Kawamura T."/>
            <person name="Kawashima H."/>
            <person name="Khurana J.P."/>
            <person name="Kikuchi S."/>
            <person name="Komatsu S."/>
            <person name="Koyanagi K.O."/>
            <person name="Kubooka H."/>
            <person name="Lieberherr D."/>
            <person name="Lin Y.C."/>
            <person name="Lonsdale D."/>
            <person name="Matsumoto T."/>
            <person name="Matsuya A."/>
            <person name="McCombie W.R."/>
            <person name="Messing J."/>
            <person name="Miyao A."/>
            <person name="Mulder N."/>
            <person name="Nagamura Y."/>
            <person name="Nam J."/>
            <person name="Namiki N."/>
            <person name="Numa H."/>
            <person name="Nurimoto S."/>
            <person name="O'donovan C."/>
            <person name="Ohyanagi H."/>
            <person name="Okido T."/>
            <person name="Oota S."/>
            <person name="Osato N."/>
            <person name="Palmer L.E."/>
            <person name="Quetier F."/>
            <person name="Raghuvanshi S."/>
            <person name="Saichi N."/>
            <person name="Sakai H."/>
            <person name="Sakai Y."/>
            <person name="Sakata K."/>
            <person name="Sakurai T."/>
            <person name="Sato F."/>
            <person name="Sato Y."/>
            <person name="Schoof H."/>
            <person name="Seki M."/>
            <person name="Shibata M."/>
            <person name="Shimizu Y."/>
            <person name="Shinozaki K."/>
            <person name="Shinso Y."/>
            <person name="Singh N.K."/>
            <person name="Smith-White B."/>
            <person name="Takeda J."/>
            <person name="Tanino M."/>
            <person name="Tatusova T."/>
            <person name="Thongjuea S."/>
            <person name="Todokoro F."/>
            <person name="Tsugane M."/>
            <person name="Tyagi A.K."/>
            <person name="Vanavichit A."/>
            <person name="Wang A."/>
            <person name="Wing R.A."/>
            <person name="Yamaguchi K."/>
            <person name="Yamamoto M."/>
            <person name="Yamamoto N."/>
            <person name="Yu Y."/>
            <person name="Zhang H."/>
            <person name="Zhao Q."/>
            <person name="Higo K."/>
            <person name="Burr B."/>
            <person name="Gojobori T."/>
            <person name="Sasaki T."/>
        </authorList>
    </citation>
    <scope>NUCLEOTIDE SEQUENCE</scope>
</reference>
<protein>
    <submittedName>
        <fullName evidence="3">Os07g0287800 protein</fullName>
    </submittedName>
</protein>
<evidence type="ECO:0000313" key="3">
    <source>
        <dbReference type="EMBL" id="BAF21302.1"/>
    </source>
</evidence>
<organism evidence="2 4">
    <name type="scientific">Oryza sativa subsp. japonica</name>
    <name type="common">Rice</name>
    <dbReference type="NCBI Taxonomy" id="39947"/>
    <lineage>
        <taxon>Eukaryota</taxon>
        <taxon>Viridiplantae</taxon>
        <taxon>Streptophyta</taxon>
        <taxon>Embryophyta</taxon>
        <taxon>Tracheophyta</taxon>
        <taxon>Spermatophyta</taxon>
        <taxon>Magnoliopsida</taxon>
        <taxon>Liliopsida</taxon>
        <taxon>Poales</taxon>
        <taxon>Poaceae</taxon>
        <taxon>BOP clade</taxon>
        <taxon>Oryzoideae</taxon>
        <taxon>Oryzeae</taxon>
        <taxon>Oryzinae</taxon>
        <taxon>Oryza</taxon>
        <taxon>Oryza sativa</taxon>
    </lineage>
</organism>
<reference evidence="4" key="6">
    <citation type="journal article" date="2008" name="Nucleic Acids Res.">
        <title>The rice annotation project database (RAP-DB): 2008 update.</title>
        <authorList>
            <consortium name="The rice annotation project (RAP)"/>
        </authorList>
    </citation>
    <scope>GENOME REANNOTATION</scope>
    <source>
        <strain evidence="4">cv. Nipponbare</strain>
    </source>
</reference>
<proteinExistence type="predicted"/>
<keyword evidence="1" id="KW-1133">Transmembrane helix</keyword>
<dbReference type="EMBL" id="AP004268">
    <property type="protein sequence ID" value="BAC83369.1"/>
    <property type="molecule type" value="Genomic_DNA"/>
</dbReference>
<dbReference type="Gramene" id="Os07t0287800-01">
    <property type="protein sequence ID" value="Os07t0287800-01"/>
    <property type="gene ID" value="Os07g0287800"/>
</dbReference>
<reference evidence="2" key="1">
    <citation type="submission" date="2001-10" db="EMBL/GenBank/DDBJ databases">
        <title>Oryza sativa nipponbare(GA3) genomic DNA, chromosome 7, PAC clone:P0045F02.</title>
        <authorList>
            <person name="Sasaki T."/>
            <person name="Matsumoto T."/>
            <person name="Yamamoto K."/>
        </authorList>
    </citation>
    <scope>NUCLEOTIDE SEQUENCE</scope>
</reference>
<reference evidence="3" key="8">
    <citation type="submission" date="2012-08" db="EMBL/GenBank/DDBJ databases">
        <title>The Second Rice Annotation Project Meeting (RAP2).</title>
        <authorList>
            <consortium name="The Rice Annotation Project (RAP)"/>
        </authorList>
    </citation>
    <scope>NUCLEOTIDE SEQUENCE</scope>
</reference>
<reference evidence="3" key="3">
    <citation type="journal article" date="2006" name="Nucleic Acids Res.">
        <title>The Rice Annotation Project Database (RAP-DB): hub for Oryza sativa ssp. japonica genome information.</title>
        <authorList>
            <person name="Ohyanagi H."/>
            <person name="Tanaka T."/>
            <person name="Sakai H."/>
            <person name="Shigemoto Y."/>
            <person name="Yamaguchi K."/>
            <person name="Habara T."/>
            <person name="Fujii Y."/>
            <person name="Antonio B.A."/>
            <person name="Nagamura Y."/>
            <person name="Imanishi T."/>
            <person name="Ikeo K."/>
            <person name="Itoh T."/>
            <person name="Gojobori T."/>
            <person name="Sasaki T."/>
        </authorList>
    </citation>
    <scope>NUCLEOTIDE SEQUENCE</scope>
</reference>
<keyword evidence="1" id="KW-0812">Transmembrane</keyword>
<sequence length="151" mass="15945">MRAGSGVGGAKCLGGARVDLVEKPQPLSTSVSITPSAYLAIVGAAPLPTSSPPTSPFPDCLPVRIPAATGVTASRRIWSSGHHSCCDGLGAGSGERRTVSWEQRIERQAEHLTGFDFCFLFSLLLFLFCVTDSSYINILCTAISSNIFLLL</sequence>